<protein>
    <submittedName>
        <fullName evidence="2">Uncharacterized protein</fullName>
    </submittedName>
</protein>
<reference evidence="2 3" key="1">
    <citation type="journal article" date="2011" name="Nat. Biotechnol.">
        <title>Comparative genomic analysis of the thermophilic biomass-degrading fungi Myceliophthora thermophila and Thielavia terrestris.</title>
        <authorList>
            <person name="Berka R.M."/>
            <person name="Grigoriev I.V."/>
            <person name="Otillar R."/>
            <person name="Salamov A."/>
            <person name="Grimwood J."/>
            <person name="Reid I."/>
            <person name="Ishmael N."/>
            <person name="John T."/>
            <person name="Darmond C."/>
            <person name="Moisan M.-C."/>
            <person name="Henrissat B."/>
            <person name="Coutinho P.M."/>
            <person name="Lombard V."/>
            <person name="Natvig D.O."/>
            <person name="Lindquist E."/>
            <person name="Schmutz J."/>
            <person name="Lucas S."/>
            <person name="Harris P."/>
            <person name="Powlowski J."/>
            <person name="Bellemare A."/>
            <person name="Taylor D."/>
            <person name="Butler G."/>
            <person name="de Vries R.P."/>
            <person name="Allijn I.E."/>
            <person name="van den Brink J."/>
            <person name="Ushinsky S."/>
            <person name="Storms R."/>
            <person name="Powell A.J."/>
            <person name="Paulsen I.T."/>
            <person name="Elbourne L.D.H."/>
            <person name="Baker S.E."/>
            <person name="Magnuson J."/>
            <person name="LaBoissiere S."/>
            <person name="Clutterbuck A.J."/>
            <person name="Martinez D."/>
            <person name="Wogulis M."/>
            <person name="de Leon A.L."/>
            <person name="Rey M.W."/>
            <person name="Tsang A."/>
        </authorList>
    </citation>
    <scope>NUCLEOTIDE SEQUENCE [LARGE SCALE GENOMIC DNA]</scope>
    <source>
        <strain evidence="3">ATCC 38088 / NRRL 8126</strain>
    </source>
</reference>
<feature type="compositionally biased region" description="Low complexity" evidence="1">
    <location>
        <begin position="1"/>
        <end position="15"/>
    </location>
</feature>
<name>G2R9U5_THETT</name>
<gene>
    <name evidence="2" type="ORF">THITE_2120219</name>
</gene>
<feature type="compositionally biased region" description="Low complexity" evidence="1">
    <location>
        <begin position="54"/>
        <end position="73"/>
    </location>
</feature>
<organism evidence="2 3">
    <name type="scientific">Thermothielavioides terrestris (strain ATCC 38088 / NRRL 8126)</name>
    <name type="common">Thielavia terrestris</name>
    <dbReference type="NCBI Taxonomy" id="578455"/>
    <lineage>
        <taxon>Eukaryota</taxon>
        <taxon>Fungi</taxon>
        <taxon>Dikarya</taxon>
        <taxon>Ascomycota</taxon>
        <taxon>Pezizomycotina</taxon>
        <taxon>Sordariomycetes</taxon>
        <taxon>Sordariomycetidae</taxon>
        <taxon>Sordariales</taxon>
        <taxon>Chaetomiaceae</taxon>
        <taxon>Thermothielavioides</taxon>
        <taxon>Thermothielavioides terrestris</taxon>
    </lineage>
</organism>
<dbReference type="HOGENOM" id="CLU_1769375_0_0_1"/>
<dbReference type="RefSeq" id="XP_003655922.1">
    <property type="nucleotide sequence ID" value="XM_003655874.1"/>
</dbReference>
<keyword evidence="3" id="KW-1185">Reference proteome</keyword>
<evidence type="ECO:0000256" key="1">
    <source>
        <dbReference type="SAM" id="MobiDB-lite"/>
    </source>
</evidence>
<evidence type="ECO:0000313" key="2">
    <source>
        <dbReference type="EMBL" id="AEO69586.1"/>
    </source>
</evidence>
<evidence type="ECO:0000313" key="3">
    <source>
        <dbReference type="Proteomes" id="UP000008181"/>
    </source>
</evidence>
<dbReference type="EMBL" id="CP003012">
    <property type="protein sequence ID" value="AEO69586.1"/>
    <property type="molecule type" value="Genomic_DNA"/>
</dbReference>
<dbReference type="KEGG" id="ttt:THITE_2120219"/>
<dbReference type="Proteomes" id="UP000008181">
    <property type="component" value="Chromosome 4"/>
</dbReference>
<feature type="region of interest" description="Disordered" evidence="1">
    <location>
        <begin position="1"/>
        <end position="147"/>
    </location>
</feature>
<proteinExistence type="predicted"/>
<dbReference type="AlphaFoldDB" id="G2R9U5"/>
<accession>G2R9U5</accession>
<dbReference type="GeneID" id="11520111"/>
<sequence>MSADSSESDSSPNPSRCRASSESPKRWSPDWSPSSPDHVLVVSPASCSDEAVETLTVSASCSVSSPISTVPSPAEETLGWEDGGATTEETEEESTPARLQVLEEVQNKPTRPAQPVERSVSPAEQANALPKKEDIRPIPAAPPAVLV</sequence>